<gene>
    <name evidence="1" type="ORF">AWC38_SpisGene150</name>
</gene>
<dbReference type="AlphaFoldDB" id="A0A2B4T2C6"/>
<dbReference type="Proteomes" id="UP000225706">
    <property type="component" value="Unassembled WGS sequence"/>
</dbReference>
<evidence type="ECO:0000313" key="2">
    <source>
        <dbReference type="Proteomes" id="UP000225706"/>
    </source>
</evidence>
<organism evidence="1 2">
    <name type="scientific">Stylophora pistillata</name>
    <name type="common">Smooth cauliflower coral</name>
    <dbReference type="NCBI Taxonomy" id="50429"/>
    <lineage>
        <taxon>Eukaryota</taxon>
        <taxon>Metazoa</taxon>
        <taxon>Cnidaria</taxon>
        <taxon>Anthozoa</taxon>
        <taxon>Hexacorallia</taxon>
        <taxon>Scleractinia</taxon>
        <taxon>Astrocoeniina</taxon>
        <taxon>Pocilloporidae</taxon>
        <taxon>Stylophora</taxon>
    </lineage>
</organism>
<comment type="caution">
    <text evidence="1">The sequence shown here is derived from an EMBL/GenBank/DDBJ whole genome shotgun (WGS) entry which is preliminary data.</text>
</comment>
<dbReference type="EMBL" id="LSMT01000001">
    <property type="protein sequence ID" value="PFX34938.1"/>
    <property type="molecule type" value="Genomic_DNA"/>
</dbReference>
<accession>A0A2B4T2C6</accession>
<evidence type="ECO:0000313" key="1">
    <source>
        <dbReference type="EMBL" id="PFX34938.1"/>
    </source>
</evidence>
<proteinExistence type="predicted"/>
<protein>
    <submittedName>
        <fullName evidence="1">Uncharacterized protein</fullName>
    </submittedName>
</protein>
<reference evidence="2" key="1">
    <citation type="journal article" date="2017" name="bioRxiv">
        <title>Comparative analysis of the genomes of Stylophora pistillata and Acropora digitifera provides evidence for extensive differences between species of corals.</title>
        <authorList>
            <person name="Voolstra C.R."/>
            <person name="Li Y."/>
            <person name="Liew Y.J."/>
            <person name="Baumgarten S."/>
            <person name="Zoccola D."/>
            <person name="Flot J.-F."/>
            <person name="Tambutte S."/>
            <person name="Allemand D."/>
            <person name="Aranda M."/>
        </authorList>
    </citation>
    <scope>NUCLEOTIDE SEQUENCE [LARGE SCALE GENOMIC DNA]</scope>
</reference>
<name>A0A2B4T2C6_STYPI</name>
<keyword evidence="2" id="KW-1185">Reference proteome</keyword>
<sequence>MERTGRIDCKFWQMETWHQIEDCAAMKRKREKFDEFSCAYWQLMWLEICLNLYSQSKLEFLVSYEFTLTVESRVLTNSPPVVCD</sequence>